<sequence length="491" mass="56047">MLSFICRIRLRRNRHYRIQPRTVIQEIHVLKTALCKSTENNNIAWAGPVRKEVCSTSPSAKSFSREKLREKIKKLTTISTEYKSISTMIKNQSFMKSRIASKSDFIKVNPLGENRLIQSPFYVSKGDISVFDNNSLFRNTTKLRENSKGHPLSHLESLKENTVSKLALTQLTAKASNTQAVQILDCSFSSNFPFFSQDGIKEDFQDQEIKESKPNCRAKTPGIETKSSQRINRIDSMSPKSILKKPCTAQVGHRKKVHYSRRLQSSGDHSVQLNNLRMEDMNQSSYFNSVRSGKNNDPNSSANKLKHKILQKAKERQKPRKIDHCTLKQIIQYKNAYKSYNTKLFKNRVLKHPQNEETTKEEIAKIIEYDHQEIYSPGKQPCSMTIINSHARKPFKSIDATSNVKRLIKKPGINPEIATLYKKFGILGKLTKARPHSGFTSNMNIEENRIASGSGFRGAVARGNVRKIKLNIKTNKSKSTDDHASRKFTNK</sequence>
<reference evidence="2" key="1">
    <citation type="submission" date="2023-07" db="EMBL/GenBank/DDBJ databases">
        <authorList>
            <consortium name="AG Swart"/>
            <person name="Singh M."/>
            <person name="Singh A."/>
            <person name="Seah K."/>
            <person name="Emmerich C."/>
        </authorList>
    </citation>
    <scope>NUCLEOTIDE SEQUENCE</scope>
    <source>
        <strain evidence="2">DP1</strain>
    </source>
</reference>
<name>A0AAD1UH92_EUPCR</name>
<proteinExistence type="predicted"/>
<dbReference type="Proteomes" id="UP001295684">
    <property type="component" value="Unassembled WGS sequence"/>
</dbReference>
<feature type="region of interest" description="Disordered" evidence="1">
    <location>
        <begin position="246"/>
        <end position="269"/>
    </location>
</feature>
<keyword evidence="3" id="KW-1185">Reference proteome</keyword>
<organism evidence="2 3">
    <name type="scientific">Euplotes crassus</name>
    <dbReference type="NCBI Taxonomy" id="5936"/>
    <lineage>
        <taxon>Eukaryota</taxon>
        <taxon>Sar</taxon>
        <taxon>Alveolata</taxon>
        <taxon>Ciliophora</taxon>
        <taxon>Intramacronucleata</taxon>
        <taxon>Spirotrichea</taxon>
        <taxon>Hypotrichia</taxon>
        <taxon>Euplotida</taxon>
        <taxon>Euplotidae</taxon>
        <taxon>Moneuplotes</taxon>
    </lineage>
</organism>
<evidence type="ECO:0000313" key="2">
    <source>
        <dbReference type="EMBL" id="CAI2365254.1"/>
    </source>
</evidence>
<evidence type="ECO:0000313" key="3">
    <source>
        <dbReference type="Proteomes" id="UP001295684"/>
    </source>
</evidence>
<feature type="compositionally biased region" description="Basic residues" evidence="1">
    <location>
        <begin position="252"/>
        <end position="261"/>
    </location>
</feature>
<dbReference type="AlphaFoldDB" id="A0AAD1UH92"/>
<protein>
    <submittedName>
        <fullName evidence="2">Uncharacterized protein</fullName>
    </submittedName>
</protein>
<comment type="caution">
    <text evidence="2">The sequence shown here is derived from an EMBL/GenBank/DDBJ whole genome shotgun (WGS) entry which is preliminary data.</text>
</comment>
<gene>
    <name evidence="2" type="ORF">ECRASSUSDP1_LOCUS6605</name>
</gene>
<evidence type="ECO:0000256" key="1">
    <source>
        <dbReference type="SAM" id="MobiDB-lite"/>
    </source>
</evidence>
<dbReference type="EMBL" id="CAMPGE010006412">
    <property type="protein sequence ID" value="CAI2365254.1"/>
    <property type="molecule type" value="Genomic_DNA"/>
</dbReference>
<accession>A0AAD1UH92</accession>